<dbReference type="InterPro" id="IPR015813">
    <property type="entry name" value="Pyrv/PenolPyrv_kinase-like_dom"/>
</dbReference>
<name>A0ABQ7GMT2_DUNSA</name>
<dbReference type="Gene3D" id="3.30.470.20">
    <property type="entry name" value="ATP-grasp fold, B domain"/>
    <property type="match status" value="1"/>
</dbReference>
<dbReference type="PANTHER" id="PTHR22931:SF9">
    <property type="entry name" value="PYRUVATE, PHOSPHATE DIKINASE 1, CHLOROPLASTIC"/>
    <property type="match status" value="1"/>
</dbReference>
<evidence type="ECO:0000259" key="11">
    <source>
        <dbReference type="Pfam" id="PF00391"/>
    </source>
</evidence>
<evidence type="ECO:0000256" key="10">
    <source>
        <dbReference type="ARBA" id="ARBA00048103"/>
    </source>
</evidence>
<keyword evidence="15" id="KW-1185">Reference proteome</keyword>
<evidence type="ECO:0000256" key="4">
    <source>
        <dbReference type="ARBA" id="ARBA00022679"/>
    </source>
</evidence>
<dbReference type="InterPro" id="IPR008279">
    <property type="entry name" value="PEP-util_enz_mobile_dom"/>
</dbReference>
<dbReference type="InterPro" id="IPR040442">
    <property type="entry name" value="Pyrv_kinase-like_dom_sf"/>
</dbReference>
<evidence type="ECO:0000313" key="14">
    <source>
        <dbReference type="EMBL" id="KAF5839728.1"/>
    </source>
</evidence>
<dbReference type="Proteomes" id="UP000815325">
    <property type="component" value="Unassembled WGS sequence"/>
</dbReference>
<dbReference type="Pfam" id="PF02896">
    <property type="entry name" value="PEP-utilizers_C"/>
    <property type="match status" value="1"/>
</dbReference>
<evidence type="ECO:0000313" key="15">
    <source>
        <dbReference type="Proteomes" id="UP000815325"/>
    </source>
</evidence>
<keyword evidence="9" id="KW-0460">Magnesium</keyword>
<comment type="caution">
    <text evidence="14">The sequence shown here is derived from an EMBL/GenBank/DDBJ whole genome shotgun (WGS) entry which is preliminary data.</text>
</comment>
<dbReference type="Gene3D" id="3.20.20.60">
    <property type="entry name" value="Phosphoenolpyruvate-binding domains"/>
    <property type="match status" value="1"/>
</dbReference>
<dbReference type="Gene3D" id="3.50.30.10">
    <property type="entry name" value="Phosphohistidine domain"/>
    <property type="match status" value="1"/>
</dbReference>
<comment type="catalytic activity">
    <reaction evidence="10">
        <text>pyruvate + phosphate + ATP = phosphoenolpyruvate + AMP + diphosphate + H(+)</text>
        <dbReference type="Rhea" id="RHEA:10756"/>
        <dbReference type="ChEBI" id="CHEBI:15361"/>
        <dbReference type="ChEBI" id="CHEBI:15378"/>
        <dbReference type="ChEBI" id="CHEBI:30616"/>
        <dbReference type="ChEBI" id="CHEBI:33019"/>
        <dbReference type="ChEBI" id="CHEBI:43474"/>
        <dbReference type="ChEBI" id="CHEBI:58702"/>
        <dbReference type="ChEBI" id="CHEBI:456215"/>
        <dbReference type="EC" id="2.7.9.1"/>
    </reaction>
</comment>
<dbReference type="PANTHER" id="PTHR22931">
    <property type="entry name" value="PHOSPHOENOLPYRUVATE DIKINASE-RELATED"/>
    <property type="match status" value="1"/>
</dbReference>
<dbReference type="EMBL" id="MU069534">
    <property type="protein sequence ID" value="KAF5839728.1"/>
    <property type="molecule type" value="Genomic_DNA"/>
</dbReference>
<dbReference type="EC" id="2.7.9.1" evidence="3"/>
<evidence type="ECO:0000256" key="3">
    <source>
        <dbReference type="ARBA" id="ARBA00011994"/>
    </source>
</evidence>
<keyword evidence="8" id="KW-0067">ATP-binding</keyword>
<feature type="domain" description="PEP-utilising enzyme C-terminal" evidence="13">
    <location>
        <begin position="261"/>
        <end position="455"/>
    </location>
</feature>
<feature type="domain" description="Pyruvate phosphate dikinase AMP/ATP-binding" evidence="12">
    <location>
        <begin position="39"/>
        <end position="89"/>
    </location>
</feature>
<evidence type="ECO:0000256" key="2">
    <source>
        <dbReference type="ARBA" id="ARBA00007837"/>
    </source>
</evidence>
<keyword evidence="7" id="KW-0418">Kinase</keyword>
<evidence type="ECO:0000256" key="5">
    <source>
        <dbReference type="ARBA" id="ARBA00022723"/>
    </source>
</evidence>
<protein>
    <recommendedName>
        <fullName evidence="3">pyruvate, phosphate dikinase</fullName>
        <ecNumber evidence="3">2.7.9.1</ecNumber>
    </recommendedName>
</protein>
<keyword evidence="5" id="KW-0479">Metal-binding</keyword>
<feature type="domain" description="PEP-utilising enzyme mobile" evidence="11">
    <location>
        <begin position="161"/>
        <end position="244"/>
    </location>
</feature>
<proteinExistence type="inferred from homology"/>
<evidence type="ECO:0000256" key="1">
    <source>
        <dbReference type="ARBA" id="ARBA00001946"/>
    </source>
</evidence>
<evidence type="ECO:0000256" key="7">
    <source>
        <dbReference type="ARBA" id="ARBA00022777"/>
    </source>
</evidence>
<sequence length="473" mass="51783">MFAIICLDFALRGQHSNLHNGATIEGAGFCGDPPGVHAELDQNTRRLEAHLQDMQDSEFTVQDGVLYMLQTRNGKRTGLAALTVAVDMVEEKLITTEKAIMMVEPRHLEQLLHPTFKDEQAYRSAKMVMAKGLAASPGAGVGKVVFTAEDAIAMHRKGETPILCREDTSPDDVGGMNSSAGILTQRGGMTSHAAVVARGWGKPCVCGASLAIDVRNKTLTAKTAEGAIHVLHQGDWMSLNGTTGEVIRGKFEMREPEMTAGNLATFMQWVDAKRKLRVLANADSPEDADTARKHGAEGIGLVRTEHMFFTSPERIQTVQMLIASTELRSPAQAESIAKLQAFQQADFEGLFRSMDGMVVTVRLLDPPLHEFLPHAGPALTRLCKQLAKDLRATTSVVQERLEALREANPMMGLRGCRLGVVHPEISEMQSTAVFEAAAVCIKEGVKVHAEIMIPLGKFRFRFLLIDFRLLYSR</sequence>
<evidence type="ECO:0000259" key="12">
    <source>
        <dbReference type="Pfam" id="PF01326"/>
    </source>
</evidence>
<evidence type="ECO:0000256" key="8">
    <source>
        <dbReference type="ARBA" id="ARBA00022840"/>
    </source>
</evidence>
<evidence type="ECO:0000256" key="6">
    <source>
        <dbReference type="ARBA" id="ARBA00022741"/>
    </source>
</evidence>
<reference evidence="14" key="1">
    <citation type="submission" date="2017-08" db="EMBL/GenBank/DDBJ databases">
        <authorList>
            <person name="Polle J.E."/>
            <person name="Barry K."/>
            <person name="Cushman J."/>
            <person name="Schmutz J."/>
            <person name="Tran D."/>
            <person name="Hathwaick L.T."/>
            <person name="Yim W.C."/>
            <person name="Jenkins J."/>
            <person name="Mckie-Krisberg Z.M."/>
            <person name="Prochnik S."/>
            <person name="Lindquist E."/>
            <person name="Dockter R.B."/>
            <person name="Adam C."/>
            <person name="Molina H."/>
            <person name="Bunkerborg J."/>
            <person name="Jin E."/>
            <person name="Buchheim M."/>
            <person name="Magnuson J."/>
        </authorList>
    </citation>
    <scope>NUCLEOTIDE SEQUENCE</scope>
    <source>
        <strain evidence="14">CCAP 19/18</strain>
    </source>
</reference>
<dbReference type="SUPFAM" id="SSF56059">
    <property type="entry name" value="Glutathione synthetase ATP-binding domain-like"/>
    <property type="match status" value="1"/>
</dbReference>
<dbReference type="InterPro" id="IPR000121">
    <property type="entry name" value="PEP_util_C"/>
</dbReference>
<dbReference type="Gene3D" id="1.10.189.10">
    <property type="entry name" value="Pyruvate Phosphate Dikinase, domain 2"/>
    <property type="match status" value="1"/>
</dbReference>
<dbReference type="Pfam" id="PF00391">
    <property type="entry name" value="PEP-utilizers"/>
    <property type="match status" value="1"/>
</dbReference>
<comment type="similarity">
    <text evidence="2">Belongs to the PEP-utilizing enzyme family.</text>
</comment>
<evidence type="ECO:0000259" key="13">
    <source>
        <dbReference type="Pfam" id="PF02896"/>
    </source>
</evidence>
<dbReference type="SUPFAM" id="SSF51621">
    <property type="entry name" value="Phosphoenolpyruvate/pyruvate domain"/>
    <property type="match status" value="1"/>
</dbReference>
<comment type="cofactor">
    <cofactor evidence="1">
        <name>Mg(2+)</name>
        <dbReference type="ChEBI" id="CHEBI:18420"/>
    </cofactor>
</comment>
<dbReference type="InterPro" id="IPR002192">
    <property type="entry name" value="PPDK_AMP/ATP-bd"/>
</dbReference>
<organism evidence="14 15">
    <name type="scientific">Dunaliella salina</name>
    <name type="common">Green alga</name>
    <name type="synonym">Protococcus salinus</name>
    <dbReference type="NCBI Taxonomy" id="3046"/>
    <lineage>
        <taxon>Eukaryota</taxon>
        <taxon>Viridiplantae</taxon>
        <taxon>Chlorophyta</taxon>
        <taxon>core chlorophytes</taxon>
        <taxon>Chlorophyceae</taxon>
        <taxon>CS clade</taxon>
        <taxon>Chlamydomonadales</taxon>
        <taxon>Dunaliellaceae</taxon>
        <taxon>Dunaliella</taxon>
    </lineage>
</organism>
<dbReference type="SUPFAM" id="SSF52009">
    <property type="entry name" value="Phosphohistidine domain"/>
    <property type="match status" value="1"/>
</dbReference>
<dbReference type="InterPro" id="IPR010121">
    <property type="entry name" value="Pyruvate_phosphate_dikinase"/>
</dbReference>
<keyword evidence="6" id="KW-0547">Nucleotide-binding</keyword>
<dbReference type="InterPro" id="IPR018274">
    <property type="entry name" value="PEP_util_AS"/>
</dbReference>
<keyword evidence="4" id="KW-0808">Transferase</keyword>
<dbReference type="Pfam" id="PF01326">
    <property type="entry name" value="PPDK_N"/>
    <property type="match status" value="1"/>
</dbReference>
<accession>A0ABQ7GMT2</accession>
<dbReference type="InterPro" id="IPR036637">
    <property type="entry name" value="Phosphohistidine_dom_sf"/>
</dbReference>
<dbReference type="PROSITE" id="PS00370">
    <property type="entry name" value="PEP_ENZYMES_PHOS_SITE"/>
    <property type="match status" value="1"/>
</dbReference>
<gene>
    <name evidence="14" type="ORF">DUNSADRAFT_18728</name>
</gene>
<evidence type="ECO:0000256" key="9">
    <source>
        <dbReference type="ARBA" id="ARBA00022842"/>
    </source>
</evidence>